<accession>A0A7D9JB26</accession>
<comment type="caution">
    <text evidence="1">The sequence shown here is derived from an EMBL/GenBank/DDBJ whole genome shotgun (WGS) entry which is preliminary data.</text>
</comment>
<gene>
    <name evidence="1" type="ORF">PACLA_8A068121</name>
</gene>
<dbReference type="EMBL" id="CACRXK020013752">
    <property type="protein sequence ID" value="CAB4025678.1"/>
    <property type="molecule type" value="Genomic_DNA"/>
</dbReference>
<sequence>CTASSKTSTPSCNSKSTVDCGTGYCYTATYTQKDGTTVVDRNCNNPLDSYCPNAAKTCDAKTQAAGLKSCRGACCTTDNCNDYTLGSTLKCNQCTASSKTSTPSCNSKSTVDCGTGYCYTATYTQKDGTTVVDRNCNNPLDSYCPNAAKTCDAKTQAKGLKSCRGACCTTDNCNDYTLGNSASGVMVTKFILCFMVIAGFLFA</sequence>
<reference evidence="1" key="1">
    <citation type="submission" date="2020-04" db="EMBL/GenBank/DDBJ databases">
        <authorList>
            <person name="Alioto T."/>
            <person name="Alioto T."/>
            <person name="Gomez Garrido J."/>
        </authorList>
    </citation>
    <scope>NUCLEOTIDE SEQUENCE</scope>
    <source>
        <strain evidence="1">A484AB</strain>
    </source>
</reference>
<dbReference type="AlphaFoldDB" id="A0A7D9JB26"/>
<proteinExistence type="predicted"/>
<evidence type="ECO:0000313" key="1">
    <source>
        <dbReference type="EMBL" id="CAB4025678.1"/>
    </source>
</evidence>
<feature type="non-terminal residue" evidence="1">
    <location>
        <position position="1"/>
    </location>
</feature>
<organism evidence="1 2">
    <name type="scientific">Paramuricea clavata</name>
    <name type="common">Red gorgonian</name>
    <name type="synonym">Violescent sea-whip</name>
    <dbReference type="NCBI Taxonomy" id="317549"/>
    <lineage>
        <taxon>Eukaryota</taxon>
        <taxon>Metazoa</taxon>
        <taxon>Cnidaria</taxon>
        <taxon>Anthozoa</taxon>
        <taxon>Octocorallia</taxon>
        <taxon>Malacalcyonacea</taxon>
        <taxon>Plexauridae</taxon>
        <taxon>Paramuricea</taxon>
    </lineage>
</organism>
<name>A0A7D9JB26_PARCT</name>
<evidence type="ECO:0000313" key="2">
    <source>
        <dbReference type="Proteomes" id="UP001152795"/>
    </source>
</evidence>
<protein>
    <submittedName>
        <fullName evidence="1">Uncharacterized protein</fullName>
    </submittedName>
</protein>
<dbReference type="Proteomes" id="UP001152795">
    <property type="component" value="Unassembled WGS sequence"/>
</dbReference>
<keyword evidence="2" id="KW-1185">Reference proteome</keyword>